<keyword evidence="3" id="KW-1185">Reference proteome</keyword>
<dbReference type="OrthoDB" id="5426789at2759"/>
<dbReference type="GeneID" id="19176349"/>
<feature type="transmembrane region" description="Helical" evidence="1">
    <location>
        <begin position="140"/>
        <end position="163"/>
    </location>
</feature>
<keyword evidence="1" id="KW-1133">Transmembrane helix</keyword>
<proteinExistence type="predicted"/>
<feature type="transmembrane region" description="Helical" evidence="1">
    <location>
        <begin position="115"/>
        <end position="134"/>
    </location>
</feature>
<dbReference type="AlphaFoldDB" id="W9WBC5"/>
<accession>W9WBC5</accession>
<evidence type="ECO:0000313" key="3">
    <source>
        <dbReference type="Proteomes" id="UP000019473"/>
    </source>
</evidence>
<reference evidence="2 3" key="1">
    <citation type="submission" date="2013-03" db="EMBL/GenBank/DDBJ databases">
        <title>The Genome Sequence of Cladophialophora yegresii CBS 114405.</title>
        <authorList>
            <consortium name="The Broad Institute Genomics Platform"/>
            <person name="Cuomo C."/>
            <person name="de Hoog S."/>
            <person name="Gorbushina A."/>
            <person name="Walker B."/>
            <person name="Young S.K."/>
            <person name="Zeng Q."/>
            <person name="Gargeya S."/>
            <person name="Fitzgerald M."/>
            <person name="Haas B."/>
            <person name="Abouelleil A."/>
            <person name="Allen A.W."/>
            <person name="Alvarado L."/>
            <person name="Arachchi H.M."/>
            <person name="Berlin A.M."/>
            <person name="Chapman S.B."/>
            <person name="Gainer-Dewar J."/>
            <person name="Goldberg J."/>
            <person name="Griggs A."/>
            <person name="Gujja S."/>
            <person name="Hansen M."/>
            <person name="Howarth C."/>
            <person name="Imamovic A."/>
            <person name="Ireland A."/>
            <person name="Larimer J."/>
            <person name="McCowan C."/>
            <person name="Murphy C."/>
            <person name="Pearson M."/>
            <person name="Poon T.W."/>
            <person name="Priest M."/>
            <person name="Roberts A."/>
            <person name="Saif S."/>
            <person name="Shea T."/>
            <person name="Sisk P."/>
            <person name="Sykes S."/>
            <person name="Wortman J."/>
            <person name="Nusbaum C."/>
            <person name="Birren B."/>
        </authorList>
    </citation>
    <scope>NUCLEOTIDE SEQUENCE [LARGE SCALE GENOMIC DNA]</scope>
    <source>
        <strain evidence="2 3">CBS 114405</strain>
    </source>
</reference>
<protein>
    <submittedName>
        <fullName evidence="2">Uncharacterized protein</fullName>
    </submittedName>
</protein>
<feature type="transmembrane region" description="Helical" evidence="1">
    <location>
        <begin position="20"/>
        <end position="38"/>
    </location>
</feature>
<gene>
    <name evidence="2" type="ORF">A1O7_01738</name>
</gene>
<organism evidence="2 3">
    <name type="scientific">Cladophialophora yegresii CBS 114405</name>
    <dbReference type="NCBI Taxonomy" id="1182544"/>
    <lineage>
        <taxon>Eukaryota</taxon>
        <taxon>Fungi</taxon>
        <taxon>Dikarya</taxon>
        <taxon>Ascomycota</taxon>
        <taxon>Pezizomycotina</taxon>
        <taxon>Eurotiomycetes</taxon>
        <taxon>Chaetothyriomycetidae</taxon>
        <taxon>Chaetothyriales</taxon>
        <taxon>Herpotrichiellaceae</taxon>
        <taxon>Cladophialophora</taxon>
    </lineage>
</organism>
<dbReference type="Proteomes" id="UP000019473">
    <property type="component" value="Unassembled WGS sequence"/>
</dbReference>
<comment type="caution">
    <text evidence="2">The sequence shown here is derived from an EMBL/GenBank/DDBJ whole genome shotgun (WGS) entry which is preliminary data.</text>
</comment>
<dbReference type="EMBL" id="AMGW01000001">
    <property type="protein sequence ID" value="EXJ65397.1"/>
    <property type="molecule type" value="Genomic_DNA"/>
</dbReference>
<name>W9WBC5_9EURO</name>
<keyword evidence="1" id="KW-0472">Membrane</keyword>
<dbReference type="VEuPathDB" id="FungiDB:A1O7_01738"/>
<dbReference type="RefSeq" id="XP_007753964.1">
    <property type="nucleotide sequence ID" value="XM_007755774.1"/>
</dbReference>
<evidence type="ECO:0000256" key="1">
    <source>
        <dbReference type="SAM" id="Phobius"/>
    </source>
</evidence>
<sequence length="260" mass="28654">MPPPVGTRSTGLTRGLSSDTIASFVIGATSTIWTLAVVRHALDHQYCASLPILAELAKAPLLTQVLFGFWTVRWLDGLRAEKSRGRGKPHFWSLVNLRGPFAWSSGVQRGFYRSLISCVSIAVAVPALACIIASEEPVDGILALGGLLMFLLDGTANIPYVSAQHRYADDGLRVALPTTNHEGTVYVLQSKDMGIDAVWSPKVENEYLAADNEVMVLFQHMRSGRWAMSEPLVRLRKTLAMYQEWMVLSTAQLERLAAWI</sequence>
<keyword evidence="1" id="KW-0812">Transmembrane</keyword>
<evidence type="ECO:0000313" key="2">
    <source>
        <dbReference type="EMBL" id="EXJ65397.1"/>
    </source>
</evidence>
<dbReference type="HOGENOM" id="CLU_1069589_0_0_1"/>